<dbReference type="GO" id="GO:0005886">
    <property type="term" value="C:plasma membrane"/>
    <property type="evidence" value="ECO:0007669"/>
    <property type="project" value="UniProtKB-SubCell"/>
</dbReference>
<evidence type="ECO:0000256" key="4">
    <source>
        <dbReference type="ARBA" id="ARBA00022779"/>
    </source>
</evidence>
<reference evidence="9 10" key="1">
    <citation type="submission" date="2019-05" db="EMBL/GenBank/DDBJ databases">
        <title>Roseovarius bejariae sp. nov., a moderately halophylic bacterium isolated from a saline soil in Rambla Salada (Murcia).</title>
        <authorList>
            <person name="Castro D.J."/>
            <person name="Gomez-Altuve A."/>
            <person name="Reina J.C."/>
            <person name="Rodriguez M."/>
            <person name="Sampedro I."/>
            <person name="Llamas I."/>
            <person name="Martinez-Checa F."/>
        </authorList>
    </citation>
    <scope>NUCLEOTIDE SEQUENCE [LARGE SCALE GENOMIC DNA]</scope>
    <source>
        <strain evidence="9 10">A21</strain>
    </source>
</reference>
<feature type="region of interest" description="Disordered" evidence="7">
    <location>
        <begin position="292"/>
        <end position="365"/>
    </location>
</feature>
<dbReference type="Pfam" id="PF01052">
    <property type="entry name" value="FliMN_C"/>
    <property type="match status" value="1"/>
</dbReference>
<comment type="subcellular location">
    <subcellularLocation>
        <location evidence="1">Cell membrane</location>
        <topology evidence="1">Peripheral membrane protein</topology>
    </subcellularLocation>
</comment>
<evidence type="ECO:0000256" key="5">
    <source>
        <dbReference type="ARBA" id="ARBA00023136"/>
    </source>
</evidence>
<keyword evidence="3" id="KW-0145">Chemotaxis</keyword>
<dbReference type="Proteomes" id="UP000564704">
    <property type="component" value="Unassembled WGS sequence"/>
</dbReference>
<dbReference type="GO" id="GO:0006935">
    <property type="term" value="P:chemotaxis"/>
    <property type="evidence" value="ECO:0007669"/>
    <property type="project" value="UniProtKB-KW"/>
</dbReference>
<keyword evidence="10" id="KW-1185">Reference proteome</keyword>
<dbReference type="AlphaFoldDB" id="A0A844CQ27"/>
<evidence type="ECO:0000313" key="10">
    <source>
        <dbReference type="Proteomes" id="UP000564704"/>
    </source>
</evidence>
<organism evidence="9 10">
    <name type="scientific">Roseovarius bejariae</name>
    <dbReference type="NCBI Taxonomy" id="2576383"/>
    <lineage>
        <taxon>Bacteria</taxon>
        <taxon>Pseudomonadati</taxon>
        <taxon>Pseudomonadota</taxon>
        <taxon>Alphaproteobacteria</taxon>
        <taxon>Rhodobacterales</taxon>
        <taxon>Roseobacteraceae</taxon>
        <taxon>Roseovarius</taxon>
    </lineage>
</organism>
<comment type="caution">
    <text evidence="9">The sequence shown here is derived from an EMBL/GenBank/DDBJ whole genome shotgun (WGS) entry which is preliminary data.</text>
</comment>
<dbReference type="Gene3D" id="2.30.330.10">
    <property type="entry name" value="SpoA-like"/>
    <property type="match status" value="1"/>
</dbReference>
<gene>
    <name evidence="9" type="ORF">FDP25_14820</name>
</gene>
<dbReference type="InterPro" id="IPR001543">
    <property type="entry name" value="FliN-like_C"/>
</dbReference>
<evidence type="ECO:0000256" key="7">
    <source>
        <dbReference type="SAM" id="MobiDB-lite"/>
    </source>
</evidence>
<keyword evidence="9" id="KW-0969">Cilium</keyword>
<keyword evidence="9" id="KW-0966">Cell projection</keyword>
<accession>A0A844CQ27</accession>
<evidence type="ECO:0000313" key="9">
    <source>
        <dbReference type="EMBL" id="MRU16712.1"/>
    </source>
</evidence>
<dbReference type="Gene3D" id="3.40.1550.10">
    <property type="entry name" value="CheC-like"/>
    <property type="match status" value="1"/>
</dbReference>
<keyword evidence="5" id="KW-0472">Membrane</keyword>
<feature type="compositionally biased region" description="Polar residues" evidence="7">
    <location>
        <begin position="342"/>
        <end position="351"/>
    </location>
</feature>
<dbReference type="RefSeq" id="WP_154154047.1">
    <property type="nucleotide sequence ID" value="NZ_SZWE01000002.1"/>
</dbReference>
<proteinExistence type="predicted"/>
<name>A0A844CQ27_9RHOB</name>
<evidence type="ECO:0000256" key="2">
    <source>
        <dbReference type="ARBA" id="ARBA00022475"/>
    </source>
</evidence>
<protein>
    <submittedName>
        <fullName evidence="9">Flagellar motor switch protein FliM</fullName>
    </submittedName>
</protein>
<evidence type="ECO:0000256" key="1">
    <source>
        <dbReference type="ARBA" id="ARBA00004202"/>
    </source>
</evidence>
<dbReference type="EMBL" id="SZWE01000002">
    <property type="protein sequence ID" value="MRU16712.1"/>
    <property type="molecule type" value="Genomic_DNA"/>
</dbReference>
<keyword evidence="4" id="KW-0283">Flagellar rotation</keyword>
<evidence type="ECO:0000256" key="6">
    <source>
        <dbReference type="ARBA" id="ARBA00025044"/>
    </source>
</evidence>
<dbReference type="SUPFAM" id="SSF101801">
    <property type="entry name" value="Surface presentation of antigens (SPOA)"/>
    <property type="match status" value="1"/>
</dbReference>
<evidence type="ECO:0000259" key="8">
    <source>
        <dbReference type="Pfam" id="PF01052"/>
    </source>
</evidence>
<keyword evidence="2" id="KW-1003">Cell membrane</keyword>
<sequence>MQGKNSVIHRKAQAAREEFDARGMSTAKALRVALARVADRCYGLPLVVTTVEQVTISQASVQDAVADGGLLALLDGEDRHPGALCLDPQFVMGLIEVQTTGAVKNTQAAARPVTRTDAAICAPFIDRFFESASSQLEENSPKIEMENYQFGDMVEDARTLALALDNPDYDVFRLSVDLGDGAKTGLMTVFIPIAQHTERAMRKGVFAQSSSGPPGLGDIVRNAPVTLTAVLDRLEMPLKDACKLEVGMCFPISPGALADAQLTSTGGHVAARVMLGQVNGFRAARLIAGRNGPLLQDGGAQAPGLRSDDRQTGETPEPPADSHLSLQPSGHLGGEAHESRTTSEAGDSVQSEALRAGADNGLAEV</sequence>
<comment type="function">
    <text evidence="6">FliM is one of three proteins (FliG, FliN, FliM) that forms the rotor-mounted switch complex (C ring), located at the base of the basal body. This complex interacts with the CheY and CheZ chemotaxis proteins, in addition to contacting components of the motor that determine the direction of flagellar rotation.</text>
</comment>
<feature type="domain" description="Flagellar motor switch protein FliN-like C-terminal" evidence="8">
    <location>
        <begin position="220"/>
        <end position="286"/>
    </location>
</feature>
<keyword evidence="9" id="KW-0282">Flagellum</keyword>
<dbReference type="OrthoDB" id="7824563at2"/>
<dbReference type="InterPro" id="IPR036429">
    <property type="entry name" value="SpoA-like_sf"/>
</dbReference>
<evidence type="ECO:0000256" key="3">
    <source>
        <dbReference type="ARBA" id="ARBA00022500"/>
    </source>
</evidence>
<dbReference type="InterPro" id="IPR028976">
    <property type="entry name" value="CheC-like_sf"/>
</dbReference>
<dbReference type="GO" id="GO:0097588">
    <property type="term" value="P:archaeal or bacterial-type flagellum-dependent cell motility"/>
    <property type="evidence" value="ECO:0007669"/>
    <property type="project" value="UniProtKB-KW"/>
</dbReference>